<dbReference type="InterPro" id="IPR008920">
    <property type="entry name" value="TF_FadR/GntR_C"/>
</dbReference>
<dbReference type="AlphaFoldDB" id="A0A3R7IAN3"/>
<dbReference type="SMART" id="SM00895">
    <property type="entry name" value="FCD"/>
    <property type="match status" value="1"/>
</dbReference>
<dbReference type="InterPro" id="IPR036390">
    <property type="entry name" value="WH_DNA-bd_sf"/>
</dbReference>
<dbReference type="InterPro" id="IPR036388">
    <property type="entry name" value="WH-like_DNA-bd_sf"/>
</dbReference>
<dbReference type="PANTHER" id="PTHR43537">
    <property type="entry name" value="TRANSCRIPTIONAL REGULATOR, GNTR FAMILY"/>
    <property type="match status" value="1"/>
</dbReference>
<dbReference type="SUPFAM" id="SSF46785">
    <property type="entry name" value="Winged helix' DNA-binding domain"/>
    <property type="match status" value="1"/>
</dbReference>
<organism evidence="5 6">
    <name type="scientific">Paraburkholderia fungorum</name>
    <dbReference type="NCBI Taxonomy" id="134537"/>
    <lineage>
        <taxon>Bacteria</taxon>
        <taxon>Pseudomonadati</taxon>
        <taxon>Pseudomonadota</taxon>
        <taxon>Betaproteobacteria</taxon>
        <taxon>Burkholderiales</taxon>
        <taxon>Burkholderiaceae</taxon>
        <taxon>Paraburkholderia</taxon>
    </lineage>
</organism>
<evidence type="ECO:0000313" key="5">
    <source>
        <dbReference type="EMBL" id="RKF47109.1"/>
    </source>
</evidence>
<gene>
    <name evidence="5" type="ORF">BCY88_24455</name>
</gene>
<dbReference type="RefSeq" id="WP_120344551.1">
    <property type="nucleotide sequence ID" value="NZ_MCAS01000011.1"/>
</dbReference>
<sequence>MAQSDDKVVKLPRRTALKPTTLSESIYQEVRGRLQRGEIGTEERVLDYEIAAEFDCTRMPVRQALLRLANEGYLVGTTRGFVVPTITGDDIHEIFEVRRLLEPAAAASAAAVLTDKQEGELKKAYQKARRAYDKQDVDQMISANVEFRATWLEAVQNARLRSTILRFVDHAQQVRIGTLNNRSTQKIVIDGMRALLEAFVERDPKLIKVAMLEFMLNAEQQYFALLNGDKSDE</sequence>
<dbReference type="SUPFAM" id="SSF48008">
    <property type="entry name" value="GntR ligand-binding domain-like"/>
    <property type="match status" value="1"/>
</dbReference>
<keyword evidence="1" id="KW-0805">Transcription regulation</keyword>
<dbReference type="InterPro" id="IPR011711">
    <property type="entry name" value="GntR_C"/>
</dbReference>
<evidence type="ECO:0000256" key="3">
    <source>
        <dbReference type="ARBA" id="ARBA00023163"/>
    </source>
</evidence>
<comment type="caution">
    <text evidence="5">The sequence shown here is derived from an EMBL/GenBank/DDBJ whole genome shotgun (WGS) entry which is preliminary data.</text>
</comment>
<evidence type="ECO:0000256" key="2">
    <source>
        <dbReference type="ARBA" id="ARBA00023125"/>
    </source>
</evidence>
<dbReference type="Proteomes" id="UP000283709">
    <property type="component" value="Unassembled WGS sequence"/>
</dbReference>
<dbReference type="Gene3D" id="1.20.120.530">
    <property type="entry name" value="GntR ligand-binding domain-like"/>
    <property type="match status" value="1"/>
</dbReference>
<dbReference type="OrthoDB" id="5343379at2"/>
<dbReference type="EMBL" id="MCAS01000011">
    <property type="protein sequence ID" value="RKF47109.1"/>
    <property type="molecule type" value="Genomic_DNA"/>
</dbReference>
<accession>A0A3R7IAN3</accession>
<proteinExistence type="predicted"/>
<reference evidence="5 6" key="1">
    <citation type="submission" date="2016-07" db="EMBL/GenBank/DDBJ databases">
        <title>Genome analysis of Burkholderia fungorum ES3-20.</title>
        <authorList>
            <person name="Xu D."/>
            <person name="Yao R."/>
            <person name="Zheng S."/>
        </authorList>
    </citation>
    <scope>NUCLEOTIDE SEQUENCE [LARGE SCALE GENOMIC DNA]</scope>
    <source>
        <strain evidence="5 6">ES3-20</strain>
    </source>
</reference>
<dbReference type="GO" id="GO:0003700">
    <property type="term" value="F:DNA-binding transcription factor activity"/>
    <property type="evidence" value="ECO:0007669"/>
    <property type="project" value="InterPro"/>
</dbReference>
<dbReference type="GO" id="GO:0003677">
    <property type="term" value="F:DNA binding"/>
    <property type="evidence" value="ECO:0007669"/>
    <property type="project" value="UniProtKB-KW"/>
</dbReference>
<dbReference type="Pfam" id="PF00392">
    <property type="entry name" value="GntR"/>
    <property type="match status" value="1"/>
</dbReference>
<evidence type="ECO:0000313" key="6">
    <source>
        <dbReference type="Proteomes" id="UP000283709"/>
    </source>
</evidence>
<feature type="domain" description="HTH gntR-type" evidence="4">
    <location>
        <begin position="20"/>
        <end position="86"/>
    </location>
</feature>
<dbReference type="Pfam" id="PF07729">
    <property type="entry name" value="FCD"/>
    <property type="match status" value="1"/>
</dbReference>
<dbReference type="PROSITE" id="PS50949">
    <property type="entry name" value="HTH_GNTR"/>
    <property type="match status" value="1"/>
</dbReference>
<protein>
    <recommendedName>
        <fullName evidence="4">HTH gntR-type domain-containing protein</fullName>
    </recommendedName>
</protein>
<dbReference type="Gene3D" id="1.10.10.10">
    <property type="entry name" value="Winged helix-like DNA-binding domain superfamily/Winged helix DNA-binding domain"/>
    <property type="match status" value="1"/>
</dbReference>
<keyword evidence="3" id="KW-0804">Transcription</keyword>
<keyword evidence="2" id="KW-0238">DNA-binding</keyword>
<name>A0A3R7IAN3_9BURK</name>
<dbReference type="InterPro" id="IPR000524">
    <property type="entry name" value="Tscrpt_reg_HTH_GntR"/>
</dbReference>
<evidence type="ECO:0000259" key="4">
    <source>
        <dbReference type="PROSITE" id="PS50949"/>
    </source>
</evidence>
<dbReference type="PANTHER" id="PTHR43537:SF5">
    <property type="entry name" value="UXU OPERON TRANSCRIPTIONAL REGULATOR"/>
    <property type="match status" value="1"/>
</dbReference>
<evidence type="ECO:0000256" key="1">
    <source>
        <dbReference type="ARBA" id="ARBA00023015"/>
    </source>
</evidence>